<proteinExistence type="predicted"/>
<dbReference type="EMBL" id="OV651819">
    <property type="protein sequence ID" value="CAH1113730.1"/>
    <property type="molecule type" value="Genomic_DNA"/>
</dbReference>
<dbReference type="OrthoDB" id="6755241at2759"/>
<keyword evidence="2" id="KW-1185">Reference proteome</keyword>
<evidence type="ECO:0000313" key="1">
    <source>
        <dbReference type="EMBL" id="CAH1113730.1"/>
    </source>
</evidence>
<sequence length="119" mass="14251">MIRPRHKYHKPTSNVYLQSKFDKDGEALRKLQEGARPQQTLKNCVQQSSHKTNQMQFNEDLWKAMISTDMPLNKLNNVNLKSFLQNYCKFNVPDESTLRKKHVYCIYKDTNDVYKKYYI</sequence>
<accession>A0A9P0D4H5</accession>
<name>A0A9P0D4H5_9CUCU</name>
<reference evidence="1" key="1">
    <citation type="submission" date="2022-01" db="EMBL/GenBank/DDBJ databases">
        <authorList>
            <person name="King R."/>
        </authorList>
    </citation>
    <scope>NUCLEOTIDE SEQUENCE</scope>
</reference>
<protein>
    <submittedName>
        <fullName evidence="1">Uncharacterized protein</fullName>
    </submittedName>
</protein>
<dbReference type="Proteomes" id="UP001153636">
    <property type="component" value="Chromosome 7"/>
</dbReference>
<dbReference type="AlphaFoldDB" id="A0A9P0D4H5"/>
<gene>
    <name evidence="1" type="ORF">PSYICH_LOCUS13855</name>
</gene>
<organism evidence="1 2">
    <name type="scientific">Psylliodes chrysocephalus</name>
    <dbReference type="NCBI Taxonomy" id="3402493"/>
    <lineage>
        <taxon>Eukaryota</taxon>
        <taxon>Metazoa</taxon>
        <taxon>Ecdysozoa</taxon>
        <taxon>Arthropoda</taxon>
        <taxon>Hexapoda</taxon>
        <taxon>Insecta</taxon>
        <taxon>Pterygota</taxon>
        <taxon>Neoptera</taxon>
        <taxon>Endopterygota</taxon>
        <taxon>Coleoptera</taxon>
        <taxon>Polyphaga</taxon>
        <taxon>Cucujiformia</taxon>
        <taxon>Chrysomeloidea</taxon>
        <taxon>Chrysomelidae</taxon>
        <taxon>Galerucinae</taxon>
        <taxon>Alticini</taxon>
        <taxon>Psylliodes</taxon>
    </lineage>
</organism>
<evidence type="ECO:0000313" key="2">
    <source>
        <dbReference type="Proteomes" id="UP001153636"/>
    </source>
</evidence>